<dbReference type="AlphaFoldDB" id="A0A383BS80"/>
<accession>A0A383BS80</accession>
<organism evidence="1">
    <name type="scientific">marine metagenome</name>
    <dbReference type="NCBI Taxonomy" id="408172"/>
    <lineage>
        <taxon>unclassified sequences</taxon>
        <taxon>metagenomes</taxon>
        <taxon>ecological metagenomes</taxon>
    </lineage>
</organism>
<evidence type="ECO:0000313" key="1">
    <source>
        <dbReference type="EMBL" id="SVE22663.1"/>
    </source>
</evidence>
<protein>
    <submittedName>
        <fullName evidence="1">Uncharacterized protein</fullName>
    </submittedName>
</protein>
<gene>
    <name evidence="1" type="ORF">METZ01_LOCUS475517</name>
</gene>
<proteinExistence type="predicted"/>
<reference evidence="1" key="1">
    <citation type="submission" date="2018-05" db="EMBL/GenBank/DDBJ databases">
        <authorList>
            <person name="Lanie J.A."/>
            <person name="Ng W.-L."/>
            <person name="Kazmierczak K.M."/>
            <person name="Andrzejewski T.M."/>
            <person name="Davidsen T.M."/>
            <person name="Wayne K.J."/>
            <person name="Tettelin H."/>
            <person name="Glass J.I."/>
            <person name="Rusch D."/>
            <person name="Podicherti R."/>
            <person name="Tsui H.-C.T."/>
            <person name="Winkler M.E."/>
        </authorList>
    </citation>
    <scope>NUCLEOTIDE SEQUENCE</scope>
</reference>
<dbReference type="EMBL" id="UINC01202722">
    <property type="protein sequence ID" value="SVE22663.1"/>
    <property type="molecule type" value="Genomic_DNA"/>
</dbReference>
<name>A0A383BS80_9ZZZZ</name>
<sequence length="61" mass="6494">MAVEHEVSKHYDHSGLIKAIEAALPRSGVERDAVTIADPASVDEFHIGGRPATMELAGPSR</sequence>